<evidence type="ECO:0000313" key="12">
    <source>
        <dbReference type="EMBL" id="KRH95261.1"/>
    </source>
</evidence>
<dbReference type="GO" id="GO:0006612">
    <property type="term" value="P:protein targeting to membrane"/>
    <property type="evidence" value="ECO:0007669"/>
    <property type="project" value="TreeGrafter"/>
</dbReference>
<evidence type="ECO:0000256" key="8">
    <source>
        <dbReference type="ARBA" id="ARBA00023315"/>
    </source>
</evidence>
<dbReference type="GO" id="GO:0019706">
    <property type="term" value="F:protein-cysteine S-palmitoyltransferase activity"/>
    <property type="evidence" value="ECO:0007669"/>
    <property type="project" value="UniProtKB-EC"/>
</dbReference>
<keyword evidence="3 10" id="KW-0812">Transmembrane</keyword>
<keyword evidence="4 10" id="KW-1133">Transmembrane helix</keyword>
<dbReference type="EMBL" id="LGUB01000002">
    <property type="protein sequence ID" value="KRH95261.1"/>
    <property type="molecule type" value="Genomic_DNA"/>
</dbReference>
<comment type="similarity">
    <text evidence="10">Belongs to the DHHC palmitoyltransferase family.</text>
</comment>
<feature type="transmembrane region" description="Helical" evidence="10">
    <location>
        <begin position="37"/>
        <end position="64"/>
    </location>
</feature>
<feature type="transmembrane region" description="Helical" evidence="10">
    <location>
        <begin position="12"/>
        <end position="31"/>
    </location>
</feature>
<keyword evidence="8 10" id="KW-0012">Acyltransferase</keyword>
<accession>A0A0R0M165</accession>
<name>A0A0R0M165_9MICR</name>
<evidence type="ECO:0000259" key="11">
    <source>
        <dbReference type="Pfam" id="PF01529"/>
    </source>
</evidence>
<dbReference type="InterPro" id="IPR039859">
    <property type="entry name" value="PFA4/ZDH16/20/ERF2-like"/>
</dbReference>
<organism evidence="12 13">
    <name type="scientific">Pseudoloma neurophilia</name>
    <dbReference type="NCBI Taxonomy" id="146866"/>
    <lineage>
        <taxon>Eukaryota</taxon>
        <taxon>Fungi</taxon>
        <taxon>Fungi incertae sedis</taxon>
        <taxon>Microsporidia</taxon>
        <taxon>Pseudoloma</taxon>
    </lineage>
</organism>
<evidence type="ECO:0000256" key="9">
    <source>
        <dbReference type="ARBA" id="ARBA00048048"/>
    </source>
</evidence>
<dbReference type="GO" id="GO:0005783">
    <property type="term" value="C:endoplasmic reticulum"/>
    <property type="evidence" value="ECO:0007669"/>
    <property type="project" value="TreeGrafter"/>
</dbReference>
<evidence type="ECO:0000256" key="10">
    <source>
        <dbReference type="RuleBase" id="RU079119"/>
    </source>
</evidence>
<dbReference type="VEuPathDB" id="MicrosporidiaDB:M153_1100060222"/>
<evidence type="ECO:0000256" key="6">
    <source>
        <dbReference type="ARBA" id="ARBA00023139"/>
    </source>
</evidence>
<gene>
    <name evidence="12" type="ORF">M153_1100060222</name>
</gene>
<keyword evidence="2 10" id="KW-0808">Transferase</keyword>
<keyword evidence="13" id="KW-1185">Reference proteome</keyword>
<comment type="subcellular location">
    <subcellularLocation>
        <location evidence="1">Membrane</location>
        <topology evidence="1">Multi-pass membrane protein</topology>
    </subcellularLocation>
</comment>
<dbReference type="GO" id="GO:0005794">
    <property type="term" value="C:Golgi apparatus"/>
    <property type="evidence" value="ECO:0007669"/>
    <property type="project" value="TreeGrafter"/>
</dbReference>
<dbReference type="OrthoDB" id="9909019at2759"/>
<evidence type="ECO:0000256" key="7">
    <source>
        <dbReference type="ARBA" id="ARBA00023288"/>
    </source>
</evidence>
<keyword evidence="6" id="KW-0564">Palmitate</keyword>
<proteinExistence type="inferred from homology"/>
<evidence type="ECO:0000256" key="5">
    <source>
        <dbReference type="ARBA" id="ARBA00023136"/>
    </source>
</evidence>
<dbReference type="InterPro" id="IPR001594">
    <property type="entry name" value="Palmitoyltrfase_DHHC"/>
</dbReference>
<dbReference type="EC" id="2.3.1.225" evidence="10"/>
<comment type="caution">
    <text evidence="12">The sequence shown here is derived from an EMBL/GenBank/DDBJ whole genome shotgun (WGS) entry which is preliminary data.</text>
</comment>
<dbReference type="PANTHER" id="PTHR22883:SF147">
    <property type="entry name" value="PALMITOYLTRANSFERASE"/>
    <property type="match status" value="1"/>
</dbReference>
<sequence length="300" mass="35332">MKRRHSLPIRLLYSALSITYPLITIYSYFVFVGKYCILAQAFDCVVVLIYFLIFHLLLIFNLIFYMRILGIDDTSTANRFKGKGVDKKYLEKSFFNPFIYQEIESKKRKMLKKCDVCQTYKPPRAHHCTICNKCFLKYDHHCLFLGVCIAFYNYKFFYLFSLTSIIYNIFVITLLMINLLRNKILKTNPKVHFIMCILSSSIILIFCLKKLIKHSFNISRNETTTEAISLDAFYRGDQGLVYIFQEGLLVTQEEIFDRPVMNPYNLGVTENWLQIFGNEWNTWLLPISTTPGDGINYPKR</sequence>
<keyword evidence="7" id="KW-0449">Lipoprotein</keyword>
<dbReference type="AlphaFoldDB" id="A0A0R0M165"/>
<evidence type="ECO:0000256" key="4">
    <source>
        <dbReference type="ARBA" id="ARBA00022989"/>
    </source>
</evidence>
<keyword evidence="5 10" id="KW-0472">Membrane</keyword>
<reference evidence="12 13" key="1">
    <citation type="submission" date="2015-07" db="EMBL/GenBank/DDBJ databases">
        <title>The genome of Pseudoloma neurophilia, a relevant intracellular parasite of the zebrafish.</title>
        <authorList>
            <person name="Ndikumana S."/>
            <person name="Pelin A."/>
            <person name="Sanders J."/>
            <person name="Corradi N."/>
        </authorList>
    </citation>
    <scope>NUCLEOTIDE SEQUENCE [LARGE SCALE GENOMIC DNA]</scope>
    <source>
        <strain evidence="12 13">MK1</strain>
    </source>
</reference>
<feature type="domain" description="Palmitoyltransferase DHHC" evidence="11">
    <location>
        <begin position="111"/>
        <end position="229"/>
    </location>
</feature>
<feature type="transmembrane region" description="Helical" evidence="10">
    <location>
        <begin position="191"/>
        <end position="212"/>
    </location>
</feature>
<comment type="domain">
    <text evidence="10">The DHHC domain is required for palmitoyltransferase activity.</text>
</comment>
<comment type="catalytic activity">
    <reaction evidence="9 10">
        <text>L-cysteinyl-[protein] + hexadecanoyl-CoA = S-hexadecanoyl-L-cysteinyl-[protein] + CoA</text>
        <dbReference type="Rhea" id="RHEA:36683"/>
        <dbReference type="Rhea" id="RHEA-COMP:10131"/>
        <dbReference type="Rhea" id="RHEA-COMP:11032"/>
        <dbReference type="ChEBI" id="CHEBI:29950"/>
        <dbReference type="ChEBI" id="CHEBI:57287"/>
        <dbReference type="ChEBI" id="CHEBI:57379"/>
        <dbReference type="ChEBI" id="CHEBI:74151"/>
        <dbReference type="EC" id="2.3.1.225"/>
    </reaction>
</comment>
<evidence type="ECO:0000256" key="1">
    <source>
        <dbReference type="ARBA" id="ARBA00004141"/>
    </source>
</evidence>
<protein>
    <recommendedName>
        <fullName evidence="10">Palmitoyltransferase</fullName>
        <ecNumber evidence="10">2.3.1.225</ecNumber>
    </recommendedName>
</protein>
<dbReference type="PANTHER" id="PTHR22883">
    <property type="entry name" value="ZINC FINGER DHHC DOMAIN CONTAINING PROTEIN"/>
    <property type="match status" value="1"/>
</dbReference>
<evidence type="ECO:0000256" key="2">
    <source>
        <dbReference type="ARBA" id="ARBA00022679"/>
    </source>
</evidence>
<dbReference type="Proteomes" id="UP000051530">
    <property type="component" value="Unassembled WGS sequence"/>
</dbReference>
<dbReference type="PROSITE" id="PS50216">
    <property type="entry name" value="DHHC"/>
    <property type="match status" value="1"/>
</dbReference>
<evidence type="ECO:0000313" key="13">
    <source>
        <dbReference type="Proteomes" id="UP000051530"/>
    </source>
</evidence>
<feature type="transmembrane region" description="Helical" evidence="10">
    <location>
        <begin position="156"/>
        <end position="179"/>
    </location>
</feature>
<dbReference type="GO" id="GO:0016020">
    <property type="term" value="C:membrane"/>
    <property type="evidence" value="ECO:0007669"/>
    <property type="project" value="UniProtKB-SubCell"/>
</dbReference>
<evidence type="ECO:0000256" key="3">
    <source>
        <dbReference type="ARBA" id="ARBA00022692"/>
    </source>
</evidence>
<dbReference type="Pfam" id="PF01529">
    <property type="entry name" value="DHHC"/>
    <property type="match status" value="1"/>
</dbReference>